<feature type="transmembrane region" description="Helical" evidence="5">
    <location>
        <begin position="339"/>
        <end position="362"/>
    </location>
</feature>
<feature type="transmembrane region" description="Helical" evidence="5">
    <location>
        <begin position="144"/>
        <end position="165"/>
    </location>
</feature>
<dbReference type="InterPro" id="IPR003689">
    <property type="entry name" value="ZIP"/>
</dbReference>
<comment type="subcellular location">
    <subcellularLocation>
        <location evidence="1">Membrane</location>
        <topology evidence="1">Multi-pass membrane protein</topology>
    </subcellularLocation>
</comment>
<evidence type="ECO:0000256" key="4">
    <source>
        <dbReference type="ARBA" id="ARBA00023136"/>
    </source>
</evidence>
<evidence type="ECO:0000256" key="5">
    <source>
        <dbReference type="SAM" id="Phobius"/>
    </source>
</evidence>
<proteinExistence type="predicted"/>
<keyword evidence="2 5" id="KW-0812">Transmembrane</keyword>
<sequence>MTPQAGKSSGKAWLWGILPVALLIAIVAVILTVGTGVKEESPIPIENVEFERVYVNENGIVLNLLNASPQAVDIVMARVADAYWDFTIKPDGAIPRMGRATVTIPYPWVEGDGYEVRLVTGESTVFSTEIGAAIQAPAPDAQRFMQYALIGFYVGVVPVALGLLWFPLMRRFTARGIHAVLAFTIGLLLFLVVDTFQEGFELAEQAPESLKGSGLVWFGAILSMLFLIAIDQMNERKKGKEGSRGERISFMLASGIGLHNFGEGLAIGAAFAVGEAALGTFLIIGFTLHNMTEGIGVAAPLAQRQRPKLRTFVWLALIAGGPAILGTWVGGFVMNNTLASLYFGIGAGAIIQVVFVIGRMLWKESVKLGYAPVSWTNYAGVAAGIALMYGTSLLVSG</sequence>
<dbReference type="Proteomes" id="UP000316330">
    <property type="component" value="Unassembled WGS sequence"/>
</dbReference>
<keyword evidence="3 5" id="KW-1133">Transmembrane helix</keyword>
<organism evidence="6 7">
    <name type="scientific">Cohnella terricola</name>
    <dbReference type="NCBI Taxonomy" id="1289167"/>
    <lineage>
        <taxon>Bacteria</taxon>
        <taxon>Bacillati</taxon>
        <taxon>Bacillota</taxon>
        <taxon>Bacilli</taxon>
        <taxon>Bacillales</taxon>
        <taxon>Paenibacillaceae</taxon>
        <taxon>Cohnella</taxon>
    </lineage>
</organism>
<dbReference type="GO" id="GO:0016020">
    <property type="term" value="C:membrane"/>
    <property type="evidence" value="ECO:0007669"/>
    <property type="project" value="UniProtKB-SubCell"/>
</dbReference>
<feature type="transmembrane region" description="Helical" evidence="5">
    <location>
        <begin position="12"/>
        <end position="34"/>
    </location>
</feature>
<evidence type="ECO:0000313" key="6">
    <source>
        <dbReference type="EMBL" id="TVY03372.1"/>
    </source>
</evidence>
<feature type="transmembrane region" description="Helical" evidence="5">
    <location>
        <begin position="213"/>
        <end position="230"/>
    </location>
</feature>
<gene>
    <name evidence="6" type="ORF">FPZ45_05110</name>
</gene>
<evidence type="ECO:0000256" key="2">
    <source>
        <dbReference type="ARBA" id="ARBA00022692"/>
    </source>
</evidence>
<dbReference type="EMBL" id="VNJJ01000002">
    <property type="protein sequence ID" value="TVY03372.1"/>
    <property type="molecule type" value="Genomic_DNA"/>
</dbReference>
<evidence type="ECO:0000313" key="7">
    <source>
        <dbReference type="Proteomes" id="UP000316330"/>
    </source>
</evidence>
<feature type="transmembrane region" description="Helical" evidence="5">
    <location>
        <begin position="250"/>
        <end position="272"/>
    </location>
</feature>
<dbReference type="PANTHER" id="PTHR11040">
    <property type="entry name" value="ZINC/IRON TRANSPORTER"/>
    <property type="match status" value="1"/>
</dbReference>
<feature type="transmembrane region" description="Helical" evidence="5">
    <location>
        <begin position="172"/>
        <end position="193"/>
    </location>
</feature>
<evidence type="ECO:0000256" key="1">
    <source>
        <dbReference type="ARBA" id="ARBA00004141"/>
    </source>
</evidence>
<comment type="caution">
    <text evidence="6">The sequence shown here is derived from an EMBL/GenBank/DDBJ whole genome shotgun (WGS) entry which is preliminary data.</text>
</comment>
<feature type="transmembrane region" description="Helical" evidence="5">
    <location>
        <begin position="374"/>
        <end position="395"/>
    </location>
</feature>
<keyword evidence="7" id="KW-1185">Reference proteome</keyword>
<reference evidence="6 7" key="1">
    <citation type="submission" date="2019-07" db="EMBL/GenBank/DDBJ databases">
        <authorList>
            <person name="Kim J."/>
        </authorList>
    </citation>
    <scope>NUCLEOTIDE SEQUENCE [LARGE SCALE GENOMIC DNA]</scope>
    <source>
        <strain evidence="6 7">G13</strain>
    </source>
</reference>
<name>A0A559JU11_9BACL</name>
<dbReference type="GO" id="GO:0005385">
    <property type="term" value="F:zinc ion transmembrane transporter activity"/>
    <property type="evidence" value="ECO:0007669"/>
    <property type="project" value="TreeGrafter"/>
</dbReference>
<feature type="transmembrane region" description="Helical" evidence="5">
    <location>
        <begin position="278"/>
        <end position="299"/>
    </location>
</feature>
<protein>
    <submittedName>
        <fullName evidence="6">ZIP family metal transporter</fullName>
    </submittedName>
</protein>
<keyword evidence="4 5" id="KW-0472">Membrane</keyword>
<dbReference type="Pfam" id="PF02535">
    <property type="entry name" value="Zip"/>
    <property type="match status" value="1"/>
</dbReference>
<dbReference type="OrthoDB" id="9787346at2"/>
<dbReference type="AlphaFoldDB" id="A0A559JU11"/>
<feature type="transmembrane region" description="Helical" evidence="5">
    <location>
        <begin position="311"/>
        <end position="333"/>
    </location>
</feature>
<dbReference type="PANTHER" id="PTHR11040:SF205">
    <property type="entry name" value="ZINC TRANSPORTER ZUPT"/>
    <property type="match status" value="1"/>
</dbReference>
<evidence type="ECO:0000256" key="3">
    <source>
        <dbReference type="ARBA" id="ARBA00022989"/>
    </source>
</evidence>
<accession>A0A559JU11</accession>